<reference evidence="3 4" key="1">
    <citation type="submission" date="2017-04" db="EMBL/GenBank/DDBJ databases">
        <authorList>
            <person name="Afonso C.L."/>
            <person name="Miller P.J."/>
            <person name="Scott M.A."/>
            <person name="Spackman E."/>
            <person name="Goraichik I."/>
            <person name="Dimitrov K.M."/>
            <person name="Suarez D.L."/>
            <person name="Swayne D.E."/>
        </authorList>
    </citation>
    <scope>NUCLEOTIDE SEQUENCE [LARGE SCALE GENOMIC DNA]</scope>
    <source>
        <strain evidence="3 4">B5P</strain>
    </source>
</reference>
<evidence type="ECO:0000256" key="1">
    <source>
        <dbReference type="SAM" id="Phobius"/>
    </source>
</evidence>
<keyword evidence="1" id="KW-0812">Transmembrane</keyword>
<dbReference type="RefSeq" id="WP_139832336.1">
    <property type="nucleotide sequence ID" value="NZ_FXBL01000004.1"/>
</dbReference>
<feature type="domain" description="Putative Flp pilus-assembly TadG-like N-terminal" evidence="2">
    <location>
        <begin position="24"/>
        <end position="71"/>
    </location>
</feature>
<gene>
    <name evidence="3" type="ORF">SAMN02982922_4019</name>
</gene>
<organism evidence="3 4">
    <name type="scientific">Mesorhizobium australicum</name>
    <dbReference type="NCBI Taxonomy" id="536018"/>
    <lineage>
        <taxon>Bacteria</taxon>
        <taxon>Pseudomonadati</taxon>
        <taxon>Pseudomonadota</taxon>
        <taxon>Alphaproteobacteria</taxon>
        <taxon>Hyphomicrobiales</taxon>
        <taxon>Phyllobacteriaceae</taxon>
        <taxon>Mesorhizobium</taxon>
    </lineage>
</organism>
<dbReference type="AlphaFoldDB" id="A0A1X7PF38"/>
<accession>A0A1X7PF38</accession>
<dbReference type="EMBL" id="FXBL01000004">
    <property type="protein sequence ID" value="SMH49809.1"/>
    <property type="molecule type" value="Genomic_DNA"/>
</dbReference>
<keyword evidence="4" id="KW-1185">Reference proteome</keyword>
<name>A0A1X7PF38_9HYPH</name>
<proteinExistence type="predicted"/>
<evidence type="ECO:0000313" key="3">
    <source>
        <dbReference type="EMBL" id="SMH49809.1"/>
    </source>
</evidence>
<keyword evidence="1" id="KW-0472">Membrane</keyword>
<feature type="transmembrane region" description="Helical" evidence="1">
    <location>
        <begin position="26"/>
        <end position="45"/>
    </location>
</feature>
<evidence type="ECO:0000259" key="2">
    <source>
        <dbReference type="Pfam" id="PF13400"/>
    </source>
</evidence>
<dbReference type="InterPro" id="IPR028087">
    <property type="entry name" value="Tad_N"/>
</dbReference>
<evidence type="ECO:0000313" key="4">
    <source>
        <dbReference type="Proteomes" id="UP000193083"/>
    </source>
</evidence>
<keyword evidence="1" id="KW-1133">Transmembrane helix</keyword>
<protein>
    <submittedName>
        <fullName evidence="3">Putative Flp pilus-assembly TadE/G-like</fullName>
    </submittedName>
</protein>
<dbReference type="Proteomes" id="UP000193083">
    <property type="component" value="Unassembled WGS sequence"/>
</dbReference>
<dbReference type="Pfam" id="PF13400">
    <property type="entry name" value="Tad"/>
    <property type="match status" value="1"/>
</dbReference>
<sequence length="89" mass="9466">MRLLGVFSARLDKAHAGFRKDRSGNIAIMAAAFFSVALVVAAFSVDEAALYLEKRRLQSITDIAAIQAARAPADAATLVEQALKDNGMS</sequence>